<dbReference type="InterPro" id="IPR025558">
    <property type="entry name" value="DUF4283"/>
</dbReference>
<reference evidence="3" key="1">
    <citation type="submission" date="2023-08" db="EMBL/GenBank/DDBJ databases">
        <title>A de novo genome assembly of Solanum verrucosum Schlechtendal, a Mexican diploid species geographically isolated from the other diploid A-genome species in potato relatives.</title>
        <authorList>
            <person name="Hosaka K."/>
        </authorList>
    </citation>
    <scope>NUCLEOTIDE SEQUENCE</scope>
    <source>
        <tissue evidence="3">Young leaves</tissue>
    </source>
</reference>
<feature type="compositionally biased region" description="Polar residues" evidence="1">
    <location>
        <begin position="330"/>
        <end position="340"/>
    </location>
</feature>
<proteinExistence type="predicted"/>
<dbReference type="Pfam" id="PF14111">
    <property type="entry name" value="DUF4283"/>
    <property type="match status" value="1"/>
</dbReference>
<protein>
    <recommendedName>
        <fullName evidence="2">DUF4283 domain-containing protein</fullName>
    </recommendedName>
</protein>
<evidence type="ECO:0000313" key="4">
    <source>
        <dbReference type="Proteomes" id="UP001234989"/>
    </source>
</evidence>
<organism evidence="3 4">
    <name type="scientific">Solanum verrucosum</name>
    <dbReference type="NCBI Taxonomy" id="315347"/>
    <lineage>
        <taxon>Eukaryota</taxon>
        <taxon>Viridiplantae</taxon>
        <taxon>Streptophyta</taxon>
        <taxon>Embryophyta</taxon>
        <taxon>Tracheophyta</taxon>
        <taxon>Spermatophyta</taxon>
        <taxon>Magnoliopsida</taxon>
        <taxon>eudicotyledons</taxon>
        <taxon>Gunneridae</taxon>
        <taxon>Pentapetalae</taxon>
        <taxon>asterids</taxon>
        <taxon>lamiids</taxon>
        <taxon>Solanales</taxon>
        <taxon>Solanaceae</taxon>
        <taxon>Solanoideae</taxon>
        <taxon>Solaneae</taxon>
        <taxon>Solanum</taxon>
    </lineage>
</organism>
<dbReference type="PANTHER" id="PTHR31286:SF179">
    <property type="entry name" value="RNASE H TYPE-1 DOMAIN-CONTAINING PROTEIN"/>
    <property type="match status" value="1"/>
</dbReference>
<dbReference type="Proteomes" id="UP001234989">
    <property type="component" value="Chromosome 10"/>
</dbReference>
<evidence type="ECO:0000259" key="2">
    <source>
        <dbReference type="Pfam" id="PF14111"/>
    </source>
</evidence>
<keyword evidence="4" id="KW-1185">Reference proteome</keyword>
<dbReference type="PANTHER" id="PTHR31286">
    <property type="entry name" value="GLYCINE-RICH CELL WALL STRUCTURAL PROTEIN 1.8-LIKE"/>
    <property type="match status" value="1"/>
</dbReference>
<dbReference type="EMBL" id="CP133621">
    <property type="protein sequence ID" value="WMV51731.1"/>
    <property type="molecule type" value="Genomic_DNA"/>
</dbReference>
<sequence length="340" mass="37998">MASGQSVPEVGQPLKTYANALKPNQQVEKVAVRKPISYLHGEPIVIWDQKKVDNTIVRENLQLAIVGKFSYGCPDIHELQRLIPKQCELKGECIIGLLSNRHILIRVSLLEDYVHILSKPAFYITHQQRSYPMRTFKWDPMFDPEEETTMAVAWISFPSLSPNFFCEEAIFSLAAAVGKPLQVDVATKNKTRPSCARVKVEVDLLGGIDDDSNEVHEIQGNKVITEKLSTKAWVEGRFKNVDNSEGVGDKGNNINTKVVKDKGEENIPQDVGNKGSTNQGQQHDLVDTTTNDNINMEGQNDLGVELKMPQDSQGLKETEEDEGIEDNIKKTCTSRDLSPR</sequence>
<gene>
    <name evidence="3" type="ORF">MTR67_045116</name>
</gene>
<evidence type="ECO:0000313" key="3">
    <source>
        <dbReference type="EMBL" id="WMV51731.1"/>
    </source>
</evidence>
<accession>A0AAF0UVA0</accession>
<name>A0AAF0UVA0_SOLVR</name>
<dbReference type="AlphaFoldDB" id="A0AAF0UVA0"/>
<dbReference type="InterPro" id="IPR040256">
    <property type="entry name" value="At4g02000-like"/>
</dbReference>
<feature type="region of interest" description="Disordered" evidence="1">
    <location>
        <begin position="244"/>
        <end position="340"/>
    </location>
</feature>
<feature type="compositionally biased region" description="Polar residues" evidence="1">
    <location>
        <begin position="274"/>
        <end position="298"/>
    </location>
</feature>
<feature type="domain" description="DUF4283" evidence="2">
    <location>
        <begin position="58"/>
        <end position="146"/>
    </location>
</feature>
<evidence type="ECO:0000256" key="1">
    <source>
        <dbReference type="SAM" id="MobiDB-lite"/>
    </source>
</evidence>